<dbReference type="Proteomes" id="UP000319263">
    <property type="component" value="Chromosome"/>
</dbReference>
<organism evidence="2 3">
    <name type="scientific">Microlunatus elymi</name>
    <dbReference type="NCBI Taxonomy" id="2596828"/>
    <lineage>
        <taxon>Bacteria</taxon>
        <taxon>Bacillati</taxon>
        <taxon>Actinomycetota</taxon>
        <taxon>Actinomycetes</taxon>
        <taxon>Propionibacteriales</taxon>
        <taxon>Propionibacteriaceae</taxon>
        <taxon>Microlunatus</taxon>
    </lineage>
</organism>
<sequence length="348" mass="38247">METRVLRSGDTRLEVSPLCLGIMNLGVSTDEQTAFAIFDRYYEAGGRFFDTANNYGAWTEESLGTRAGDSERVLGRWLAIRKPADDVVIATKCGAGKLSGDRPLSGIPPTNYEGLAPEVVRRELTGSLQRLGVERVGVYYGHVDDRERDVTEIADTFSALAEEGLIAIPGLSNTMTWRLALARAHSLKHGRPEFGAWEQEHSIYWTRPGYADGSAVTGEMVDYAASEPDLTITTYSPQQGGQIVRPWMDFRSYYDHPGSHDRLRLVHRIAHDLGATANQVIMAWQLAGPKSNFTYRDGSSTHALDDLAPRRAAMLPIFGASSVDQLDEALGTLDVKLTDDQLALLDAV</sequence>
<dbReference type="AlphaFoldDB" id="A0A516PWM8"/>
<proteinExistence type="predicted"/>
<feature type="domain" description="NADP-dependent oxidoreductase" evidence="1">
    <location>
        <begin position="17"/>
        <end position="347"/>
    </location>
</feature>
<dbReference type="PANTHER" id="PTHR43364:SF6">
    <property type="entry name" value="OXIDOREDUCTASE-RELATED"/>
    <property type="match status" value="1"/>
</dbReference>
<evidence type="ECO:0000313" key="2">
    <source>
        <dbReference type="EMBL" id="QDP95560.1"/>
    </source>
</evidence>
<dbReference type="Gene3D" id="3.20.20.100">
    <property type="entry name" value="NADP-dependent oxidoreductase domain"/>
    <property type="match status" value="1"/>
</dbReference>
<accession>A0A516PWM8</accession>
<dbReference type="OrthoDB" id="3664926at2"/>
<dbReference type="GO" id="GO:0005829">
    <property type="term" value="C:cytosol"/>
    <property type="evidence" value="ECO:0007669"/>
    <property type="project" value="TreeGrafter"/>
</dbReference>
<protein>
    <submittedName>
        <fullName evidence="2">Aldo/keto reductase</fullName>
    </submittedName>
</protein>
<dbReference type="EMBL" id="CP041692">
    <property type="protein sequence ID" value="QDP95560.1"/>
    <property type="molecule type" value="Genomic_DNA"/>
</dbReference>
<dbReference type="PANTHER" id="PTHR43364">
    <property type="entry name" value="NADH-SPECIFIC METHYLGLYOXAL REDUCTASE-RELATED"/>
    <property type="match status" value="1"/>
</dbReference>
<dbReference type="InterPro" id="IPR036812">
    <property type="entry name" value="NAD(P)_OxRdtase_dom_sf"/>
</dbReference>
<keyword evidence="3" id="KW-1185">Reference proteome</keyword>
<evidence type="ECO:0000313" key="3">
    <source>
        <dbReference type="Proteomes" id="UP000319263"/>
    </source>
</evidence>
<dbReference type="RefSeq" id="WP_143985528.1">
    <property type="nucleotide sequence ID" value="NZ_CP041692.1"/>
</dbReference>
<dbReference type="InterPro" id="IPR023210">
    <property type="entry name" value="NADP_OxRdtase_dom"/>
</dbReference>
<dbReference type="Pfam" id="PF00248">
    <property type="entry name" value="Aldo_ket_red"/>
    <property type="match status" value="1"/>
</dbReference>
<reference evidence="2 3" key="1">
    <citation type="submission" date="2019-07" db="EMBL/GenBank/DDBJ databases">
        <title>Microlunatus dokdonensis sp. nov. isolated from the rhizospheric soil of the wild plant Elymus tsukushiensis.</title>
        <authorList>
            <person name="Ghim S.-Y."/>
            <person name="Hwang Y.-J."/>
            <person name="Son J.-S."/>
            <person name="Shin J.-H."/>
        </authorList>
    </citation>
    <scope>NUCLEOTIDE SEQUENCE [LARGE SCALE GENOMIC DNA]</scope>
    <source>
        <strain evidence="2 3">KUDC0627</strain>
    </source>
</reference>
<evidence type="ECO:0000259" key="1">
    <source>
        <dbReference type="Pfam" id="PF00248"/>
    </source>
</evidence>
<name>A0A516PWM8_9ACTN</name>
<dbReference type="InterPro" id="IPR050523">
    <property type="entry name" value="AKR_Detox_Biosynth"/>
</dbReference>
<gene>
    <name evidence="2" type="ORF">FOE78_06240</name>
</gene>
<dbReference type="KEGG" id="mik:FOE78_06240"/>
<dbReference type="SUPFAM" id="SSF51430">
    <property type="entry name" value="NAD(P)-linked oxidoreductase"/>
    <property type="match status" value="1"/>
</dbReference>